<dbReference type="AlphaFoldDB" id="A0A1E8BBG4"/>
<evidence type="ECO:0000259" key="1">
    <source>
        <dbReference type="Pfam" id="PF14024"/>
    </source>
</evidence>
<evidence type="ECO:0000313" key="2">
    <source>
        <dbReference type="EMBL" id="OFD82663.1"/>
    </source>
</evidence>
<dbReference type="InterPro" id="IPR025334">
    <property type="entry name" value="DUF4240"/>
</dbReference>
<comment type="caution">
    <text evidence="2">The sequence shown here is derived from an EMBL/GenBank/DDBJ whole genome shotgun (WGS) entry which is preliminary data.</text>
</comment>
<sequence length="185" mass="21535">MNKVQFWQFISEMTTNDETSDWLVEQLAKKSTSEIIDFEIHLQNALKQSYTSNLWAGAYIILGGCSDDSFDYFRGWLIACGQETFESAVEHPESLANLIPKFYEEDELIPEFEEMLSVGLEAFSLKETGDTEWDDNVWNKFDSLLDEKGHDSSMPELEFDWEDDEDELAERFPKLWERFGENPLG</sequence>
<protein>
    <recommendedName>
        <fullName evidence="1">DUF4240 domain-containing protein</fullName>
    </recommendedName>
</protein>
<feature type="domain" description="DUF4240" evidence="1">
    <location>
        <begin position="1"/>
        <end position="123"/>
    </location>
</feature>
<dbReference type="EMBL" id="LXLT01000018">
    <property type="protein sequence ID" value="OFD82663.1"/>
    <property type="molecule type" value="Genomic_DNA"/>
</dbReference>
<accession>A0A1E8BBG4</accession>
<organism evidence="2 3">
    <name type="scientific">Bacillus mycoides</name>
    <dbReference type="NCBI Taxonomy" id="1405"/>
    <lineage>
        <taxon>Bacteria</taxon>
        <taxon>Bacillati</taxon>
        <taxon>Bacillota</taxon>
        <taxon>Bacilli</taxon>
        <taxon>Bacillales</taxon>
        <taxon>Bacillaceae</taxon>
        <taxon>Bacillus</taxon>
        <taxon>Bacillus cereus group</taxon>
    </lineage>
</organism>
<evidence type="ECO:0000313" key="3">
    <source>
        <dbReference type="Proteomes" id="UP000175706"/>
    </source>
</evidence>
<name>A0A1E8BBG4_BACMY</name>
<gene>
    <name evidence="2" type="ORF">BWGOE8_12480</name>
</gene>
<dbReference type="PATRIC" id="fig|86662.25.peg.1226"/>
<proteinExistence type="predicted"/>
<reference evidence="2 3" key="1">
    <citation type="submission" date="2016-05" db="EMBL/GenBank/DDBJ databases">
        <title>Bacillus thuringiensis and Bacillus weihenstephanensis as novel biocontrol agents of wilt causing Verticillium species.</title>
        <authorList>
            <person name="Hollensteiner J."/>
            <person name="Wemheuer F."/>
            <person name="Harting R."/>
            <person name="Kolarzyk A."/>
            <person name="Diaz-Valerio S."/>
            <person name="Poehlein A."/>
            <person name="Brzuszkiewicz E."/>
            <person name="Nesemann K."/>
            <person name="Braus-Stromeyer S."/>
            <person name="Braus G."/>
            <person name="Daniel R."/>
            <person name="Liesegang H."/>
        </authorList>
    </citation>
    <scope>NUCLEOTIDE SEQUENCE [LARGE SCALE GENOMIC DNA]</scope>
    <source>
        <strain evidence="2 3">GOE8</strain>
    </source>
</reference>
<dbReference type="RefSeq" id="WP_070141320.1">
    <property type="nucleotide sequence ID" value="NZ_LXLT01000018.1"/>
</dbReference>
<dbReference type="Pfam" id="PF14024">
    <property type="entry name" value="DUF4240"/>
    <property type="match status" value="1"/>
</dbReference>
<dbReference type="Proteomes" id="UP000175706">
    <property type="component" value="Unassembled WGS sequence"/>
</dbReference>